<gene>
    <name evidence="2" type="ORF">NFX46_21750</name>
</gene>
<sequence length="95" mass="10171">MVTVRSDGLIGNWQSQPDPVQARSHKGRGGAQRGFQGDTLSGTAVPDDVPDPVQATQRDPEGPGDVGRHGPRIVDQVRHPLRGGPVGRCTSWMRP</sequence>
<dbReference type="RefSeq" id="WP_252551379.1">
    <property type="nucleotide sequence ID" value="NZ_CP099468.1"/>
</dbReference>
<accession>A0ABY4ZB38</accession>
<evidence type="ECO:0000313" key="3">
    <source>
        <dbReference type="Proteomes" id="UP001056374"/>
    </source>
</evidence>
<proteinExistence type="predicted"/>
<keyword evidence="3" id="KW-1185">Reference proteome</keyword>
<evidence type="ECO:0000313" key="2">
    <source>
        <dbReference type="EMBL" id="USQ86102.1"/>
    </source>
</evidence>
<reference evidence="2" key="1">
    <citation type="submission" date="2022-06" db="EMBL/GenBank/DDBJ databases">
        <title>Complete genome sequence of soil microorganisms Streptomyces sp. Qhu-M197 isolated from Alpine meadows habitats on the Tibetan Plateau.</title>
        <authorList>
            <person name="Zhang B."/>
            <person name="Xiang X."/>
            <person name="Fan J."/>
        </authorList>
    </citation>
    <scope>NUCLEOTIDE SEQUENCE</scope>
    <source>
        <strain evidence="2">Qhu-M197</strain>
    </source>
</reference>
<feature type="region of interest" description="Disordered" evidence="1">
    <location>
        <begin position="1"/>
        <end position="95"/>
    </location>
</feature>
<dbReference type="Proteomes" id="UP001056374">
    <property type="component" value="Chromosome"/>
</dbReference>
<evidence type="ECO:0000256" key="1">
    <source>
        <dbReference type="SAM" id="MobiDB-lite"/>
    </source>
</evidence>
<name>A0ABY4ZB38_9ACTN</name>
<dbReference type="EMBL" id="CP099468">
    <property type="protein sequence ID" value="USQ86102.1"/>
    <property type="molecule type" value="Genomic_DNA"/>
</dbReference>
<organism evidence="2 3">
    <name type="scientific">Streptomyces phaeoluteigriseus</name>
    <dbReference type="NCBI Taxonomy" id="114686"/>
    <lineage>
        <taxon>Bacteria</taxon>
        <taxon>Bacillati</taxon>
        <taxon>Actinomycetota</taxon>
        <taxon>Actinomycetes</taxon>
        <taxon>Kitasatosporales</taxon>
        <taxon>Streptomycetaceae</taxon>
        <taxon>Streptomyces</taxon>
        <taxon>Streptomyces aurantiacus group</taxon>
    </lineage>
</organism>
<protein>
    <submittedName>
        <fullName evidence="2">Uncharacterized protein</fullName>
    </submittedName>
</protein>